<feature type="transmembrane region" description="Helical" evidence="5">
    <location>
        <begin position="367"/>
        <end position="388"/>
    </location>
</feature>
<evidence type="ECO:0000313" key="8">
    <source>
        <dbReference type="Proteomes" id="UP000218231"/>
    </source>
</evidence>
<keyword evidence="5" id="KW-0472">Membrane</keyword>
<dbReference type="PANTHER" id="PTHR21115">
    <property type="entry name" value="GH06117P-RELATED"/>
    <property type="match status" value="1"/>
</dbReference>
<name>A0A2A2LRJ2_9BILA</name>
<dbReference type="PANTHER" id="PTHR21115:SF0">
    <property type="entry name" value="GH06117P-RELATED"/>
    <property type="match status" value="1"/>
</dbReference>
<evidence type="ECO:0000256" key="1">
    <source>
        <dbReference type="ARBA" id="ARBA00022723"/>
    </source>
</evidence>
<protein>
    <recommendedName>
        <fullName evidence="6">DUF4781 domain-containing protein</fullName>
    </recommendedName>
</protein>
<reference evidence="7 8" key="1">
    <citation type="journal article" date="2017" name="Curr. Biol.">
        <title>Genome architecture and evolution of a unichromosomal asexual nematode.</title>
        <authorList>
            <person name="Fradin H."/>
            <person name="Zegar C."/>
            <person name="Gutwein M."/>
            <person name="Lucas J."/>
            <person name="Kovtun M."/>
            <person name="Corcoran D."/>
            <person name="Baugh L.R."/>
            <person name="Kiontke K."/>
            <person name="Gunsalus K."/>
            <person name="Fitch D.H."/>
            <person name="Piano F."/>
        </authorList>
    </citation>
    <scope>NUCLEOTIDE SEQUENCE [LARGE SCALE GENOMIC DNA]</scope>
    <source>
        <strain evidence="7">PF1309</strain>
    </source>
</reference>
<dbReference type="STRING" id="2018661.A0A2A2LRJ2"/>
<dbReference type="Pfam" id="PF16013">
    <property type="entry name" value="DUF4781"/>
    <property type="match status" value="1"/>
</dbReference>
<proteinExistence type="predicted"/>
<sequence>MEQILENPCRWPKFSDEQSVGCSRCTASPIKGSLHKCIHCKELNLCDKCYRQEIVRATVCMDQCIEEIVKEHPDKPHVWRLVMSNLGKNAFPVHDYPCDSCGAHPFPGICYLLPGPDLDSNTIKICSSCYCELRHDFFEAKEPEPSGKETYLIGSSIIKQKFLGSQLSKLEWVAFNMGEKPDRRKLAKKIGFALFQSPTEVPLEELEEAGIDIKEYEDEQPDYKSKYGYSKEKEERIDALIDKLVVVNEKLSGKSAKSADSDATLSTAFLHIKFAFVSYFKEGWMSDETLPLIVMQVQTKEESSRIFLQSDGRVYAGWDDFLASNELPECKIVFPDGGIYEMEEDDFINLRIGNSRACKKRWKFLKYLDHTATGIGVVATVGSIIGLFTPLAPIAAAGLLYTAIGTGIYAAGRASGNLIDKKLHDESINPIRSKENFFSWFSVIASVASFGAMGASIYITELAVSGAELTTMTEFTVNAAIFSSLTLGGVGIVASGHNIYEKVANGEKPTPLELFQFAASSLFFFNSALTLQTAERMIEDTSKKQVNEMKDTLKTKAEREGFEQTIHHHEEDPHAPNAKAKTADGKQSLSKRLGKIGAVDAPEVGNAKPAGGGFKGAKYNPKIMKGKGNGKKERDDERETKDKTHDDYNRPLHW</sequence>
<dbReference type="SUPFAM" id="SSF57850">
    <property type="entry name" value="RING/U-box"/>
    <property type="match status" value="1"/>
</dbReference>
<feature type="transmembrane region" description="Helical" evidence="5">
    <location>
        <begin position="437"/>
        <end position="459"/>
    </location>
</feature>
<dbReference type="AlphaFoldDB" id="A0A2A2LRJ2"/>
<keyword evidence="5" id="KW-0812">Transmembrane</keyword>
<keyword evidence="5" id="KW-1133">Transmembrane helix</keyword>
<evidence type="ECO:0000256" key="4">
    <source>
        <dbReference type="SAM" id="MobiDB-lite"/>
    </source>
</evidence>
<evidence type="ECO:0000256" key="3">
    <source>
        <dbReference type="ARBA" id="ARBA00022833"/>
    </source>
</evidence>
<keyword evidence="2" id="KW-0863">Zinc-finger</keyword>
<feature type="transmembrane region" description="Helical" evidence="5">
    <location>
        <begin position="479"/>
        <end position="500"/>
    </location>
</feature>
<evidence type="ECO:0000256" key="2">
    <source>
        <dbReference type="ARBA" id="ARBA00022771"/>
    </source>
</evidence>
<comment type="caution">
    <text evidence="7">The sequence shown here is derived from an EMBL/GenBank/DDBJ whole genome shotgun (WGS) entry which is preliminary data.</text>
</comment>
<gene>
    <name evidence="7" type="ORF">WR25_26224</name>
</gene>
<keyword evidence="8" id="KW-1185">Reference proteome</keyword>
<evidence type="ECO:0000259" key="6">
    <source>
        <dbReference type="Pfam" id="PF16013"/>
    </source>
</evidence>
<feature type="domain" description="DUF4781" evidence="6">
    <location>
        <begin position="298"/>
        <end position="571"/>
    </location>
</feature>
<feature type="compositionally biased region" description="Basic and acidic residues" evidence="4">
    <location>
        <begin position="630"/>
        <end position="654"/>
    </location>
</feature>
<dbReference type="InterPro" id="IPR031962">
    <property type="entry name" value="DUF4781"/>
</dbReference>
<organism evidence="7 8">
    <name type="scientific">Diploscapter pachys</name>
    <dbReference type="NCBI Taxonomy" id="2018661"/>
    <lineage>
        <taxon>Eukaryota</taxon>
        <taxon>Metazoa</taxon>
        <taxon>Ecdysozoa</taxon>
        <taxon>Nematoda</taxon>
        <taxon>Chromadorea</taxon>
        <taxon>Rhabditida</taxon>
        <taxon>Rhabditina</taxon>
        <taxon>Rhabditomorpha</taxon>
        <taxon>Rhabditoidea</taxon>
        <taxon>Rhabditidae</taxon>
        <taxon>Diploscapter</taxon>
    </lineage>
</organism>
<dbReference type="EMBL" id="LIAE01006503">
    <property type="protein sequence ID" value="PAV88665.1"/>
    <property type="molecule type" value="Genomic_DNA"/>
</dbReference>
<dbReference type="InterPro" id="IPR043145">
    <property type="entry name" value="Znf_ZZ_sf"/>
</dbReference>
<feature type="transmembrane region" description="Helical" evidence="5">
    <location>
        <begin position="394"/>
        <end position="416"/>
    </location>
</feature>
<dbReference type="Gene3D" id="3.30.60.90">
    <property type="match status" value="1"/>
</dbReference>
<keyword evidence="1" id="KW-0479">Metal-binding</keyword>
<evidence type="ECO:0000313" key="7">
    <source>
        <dbReference type="EMBL" id="PAV88665.1"/>
    </source>
</evidence>
<dbReference type="Proteomes" id="UP000218231">
    <property type="component" value="Unassembled WGS sequence"/>
</dbReference>
<keyword evidence="3" id="KW-0862">Zinc</keyword>
<accession>A0A2A2LRJ2</accession>
<feature type="region of interest" description="Disordered" evidence="4">
    <location>
        <begin position="568"/>
        <end position="654"/>
    </location>
</feature>
<evidence type="ECO:0000256" key="5">
    <source>
        <dbReference type="SAM" id="Phobius"/>
    </source>
</evidence>
<dbReference type="OrthoDB" id="5780636at2759"/>
<dbReference type="GO" id="GO:0008270">
    <property type="term" value="F:zinc ion binding"/>
    <property type="evidence" value="ECO:0007669"/>
    <property type="project" value="UniProtKB-KW"/>
</dbReference>